<evidence type="ECO:0000313" key="2">
    <source>
        <dbReference type="EMBL" id="KAF2498086.1"/>
    </source>
</evidence>
<accession>A0A6A6R0S1</accession>
<feature type="region of interest" description="Disordered" evidence="1">
    <location>
        <begin position="1"/>
        <end position="99"/>
    </location>
</feature>
<gene>
    <name evidence="2" type="ORF">BU16DRAFT_333771</name>
</gene>
<dbReference type="EMBL" id="MU004186">
    <property type="protein sequence ID" value="KAF2498086.1"/>
    <property type="molecule type" value="Genomic_DNA"/>
</dbReference>
<organism evidence="2 3">
    <name type="scientific">Lophium mytilinum</name>
    <dbReference type="NCBI Taxonomy" id="390894"/>
    <lineage>
        <taxon>Eukaryota</taxon>
        <taxon>Fungi</taxon>
        <taxon>Dikarya</taxon>
        <taxon>Ascomycota</taxon>
        <taxon>Pezizomycotina</taxon>
        <taxon>Dothideomycetes</taxon>
        <taxon>Pleosporomycetidae</taxon>
        <taxon>Mytilinidiales</taxon>
        <taxon>Mytilinidiaceae</taxon>
        <taxon>Lophium</taxon>
    </lineage>
</organism>
<proteinExistence type="predicted"/>
<protein>
    <submittedName>
        <fullName evidence="2">Uncharacterized protein</fullName>
    </submittedName>
</protein>
<feature type="compositionally biased region" description="Polar residues" evidence="1">
    <location>
        <begin position="1"/>
        <end position="20"/>
    </location>
</feature>
<reference evidence="2" key="1">
    <citation type="journal article" date="2020" name="Stud. Mycol.">
        <title>101 Dothideomycetes genomes: a test case for predicting lifestyles and emergence of pathogens.</title>
        <authorList>
            <person name="Haridas S."/>
            <person name="Albert R."/>
            <person name="Binder M."/>
            <person name="Bloem J."/>
            <person name="Labutti K."/>
            <person name="Salamov A."/>
            <person name="Andreopoulos B."/>
            <person name="Baker S."/>
            <person name="Barry K."/>
            <person name="Bills G."/>
            <person name="Bluhm B."/>
            <person name="Cannon C."/>
            <person name="Castanera R."/>
            <person name="Culley D."/>
            <person name="Daum C."/>
            <person name="Ezra D."/>
            <person name="Gonzalez J."/>
            <person name="Henrissat B."/>
            <person name="Kuo A."/>
            <person name="Liang C."/>
            <person name="Lipzen A."/>
            <person name="Lutzoni F."/>
            <person name="Magnuson J."/>
            <person name="Mondo S."/>
            <person name="Nolan M."/>
            <person name="Ohm R."/>
            <person name="Pangilinan J."/>
            <person name="Park H.-J."/>
            <person name="Ramirez L."/>
            <person name="Alfaro M."/>
            <person name="Sun H."/>
            <person name="Tritt A."/>
            <person name="Yoshinaga Y."/>
            <person name="Zwiers L.-H."/>
            <person name="Turgeon B."/>
            <person name="Goodwin S."/>
            <person name="Spatafora J."/>
            <person name="Crous P."/>
            <person name="Grigoriev I."/>
        </authorList>
    </citation>
    <scope>NUCLEOTIDE SEQUENCE</scope>
    <source>
        <strain evidence="2">CBS 269.34</strain>
    </source>
</reference>
<evidence type="ECO:0000256" key="1">
    <source>
        <dbReference type="SAM" id="MobiDB-lite"/>
    </source>
</evidence>
<name>A0A6A6R0S1_9PEZI</name>
<keyword evidence="3" id="KW-1185">Reference proteome</keyword>
<feature type="compositionally biased region" description="Polar residues" evidence="1">
    <location>
        <begin position="82"/>
        <end position="95"/>
    </location>
</feature>
<sequence>MGCGSSTHSSRSLTPIQNPSLKDLKDFLGPENGRAARSVVPQNPPTSQNRKPGQPQPTRVAPGFAPKWSSIGGGKSRPPSPAHSSSQCPGSNSEVQAMPGFGYHLGARALPCVNARRDAMSYGSYAHGTVENFQEECHECQVREPPLGSSKHQSLWRSSVVEVKFWSFGLAALS</sequence>
<dbReference type="Proteomes" id="UP000799750">
    <property type="component" value="Unassembled WGS sequence"/>
</dbReference>
<dbReference type="AlphaFoldDB" id="A0A6A6R0S1"/>
<evidence type="ECO:0000313" key="3">
    <source>
        <dbReference type="Proteomes" id="UP000799750"/>
    </source>
</evidence>